<comment type="caution">
    <text evidence="16">The sequence shown here is derived from an EMBL/GenBank/DDBJ whole genome shotgun (WGS) entry which is preliminary data.</text>
</comment>
<dbReference type="Pfam" id="PF00329">
    <property type="entry name" value="Complex1_30kDa"/>
    <property type="match status" value="1"/>
</dbReference>
<dbReference type="GO" id="GO:0008137">
    <property type="term" value="F:NADH dehydrogenase (ubiquinone) activity"/>
    <property type="evidence" value="ECO:0007669"/>
    <property type="project" value="InterPro"/>
</dbReference>
<evidence type="ECO:0000256" key="5">
    <source>
        <dbReference type="ARBA" id="ARBA00022519"/>
    </source>
</evidence>
<evidence type="ECO:0000256" key="8">
    <source>
        <dbReference type="ARBA" id="ARBA00023027"/>
    </source>
</evidence>
<dbReference type="GO" id="GO:0030964">
    <property type="term" value="C:NADH dehydrogenase complex"/>
    <property type="evidence" value="ECO:0007669"/>
    <property type="project" value="InterPro"/>
</dbReference>
<feature type="region of interest" description="NADH dehydrogenase I subunit D" evidence="13">
    <location>
        <begin position="176"/>
        <end position="561"/>
    </location>
</feature>
<dbReference type="PANTHER" id="PTHR11993">
    <property type="entry name" value="NADH-UBIQUINONE OXIDOREDUCTASE 49 KDA SUBUNIT"/>
    <property type="match status" value="1"/>
</dbReference>
<dbReference type="InterPro" id="IPR001135">
    <property type="entry name" value="NADH_Q_OxRdtase_suD"/>
</dbReference>
<evidence type="ECO:0000256" key="9">
    <source>
        <dbReference type="ARBA" id="ARBA00023136"/>
    </source>
</evidence>
<dbReference type="GO" id="GO:0048038">
    <property type="term" value="F:quinone binding"/>
    <property type="evidence" value="ECO:0007669"/>
    <property type="project" value="UniProtKB-KW"/>
</dbReference>
<keyword evidence="17" id="KW-1185">Reference proteome</keyword>
<protein>
    <recommendedName>
        <fullName evidence="13">NADH-quinone oxidoreductase subunit C/D</fullName>
        <ecNumber evidence="13">7.1.1.-</ecNumber>
    </recommendedName>
    <alternativeName>
        <fullName evidence="13">NADH dehydrogenase I subunit C/D</fullName>
    </alternativeName>
    <alternativeName>
        <fullName evidence="13">NDH-1 subunit C/D</fullName>
    </alternativeName>
    <alternativeName>
        <fullName evidence="13">NUO3/NUO4</fullName>
    </alternativeName>
</protein>
<keyword evidence="13" id="KW-0830">Ubiquinone</keyword>
<keyword evidence="4 13" id="KW-1003">Cell membrane</keyword>
<evidence type="ECO:0000256" key="10">
    <source>
        <dbReference type="ARBA" id="ARBA00023268"/>
    </source>
</evidence>
<reference evidence="16 17" key="1">
    <citation type="submission" date="2018-06" db="EMBL/GenBank/DDBJ databases">
        <authorList>
            <consortium name="PulseNet: The National Subtyping Network for Foodborne Disease Surveillance"/>
            <person name="Tarr C.L."/>
            <person name="Trees E."/>
            <person name="Katz L.S."/>
            <person name="Carleton-Romer H.A."/>
            <person name="Stroika S."/>
            <person name="Kucerova Z."/>
            <person name="Roache K.F."/>
            <person name="Sabol A.L."/>
            <person name="Besser J."/>
            <person name="Gerner-Smidt P."/>
        </authorList>
    </citation>
    <scope>NUCLEOTIDE SEQUENCE [LARGE SCALE GENOMIC DNA]</scope>
    <source>
        <strain evidence="16 17">PNUSAC001503</strain>
    </source>
</reference>
<sequence>MLEKFSSKFNVLKHSTTNGLLSVQINPNDIYEAVLFVRDNIGFEILADIVCVDNLYIDKEKRFSLYYIFRKISSENLCIYIDIDINQSVKSVESIYKSANWGERECFDQFGVKFENHPNLKRILNHKDFQGYPLRKDYPITKYQVLYESDDLVGEMKNEMQRAGLASEENDEFKTKYTFLNIGPSHPATHGTIRNFVALDGEKIISCVTEIGYLHRGFEKACENHSYAQIIPYTDRLNYCSAMLNNVGYAKAVEEALGLNLPDRGIFMRVILGELARIIDHEVCLGAMFVDMGGLTNYWYLYNPRERIYNFLSKLTGARFTNSFARIGGMANDFYDGWKEELLAHLKDVEKGVDDTMILIEKNRIFLDRVQNICKINANDALSYGFSGPNLRASGVSFDLRKDKPYYYYDSFDFSVPVGSEGDIYDRMFVRFFEMRESISIIRQAIKLIPEGKISVDDKDVFLPSKDQVYSNIESLINHFKLIFDGIKLPNGHFYSASEGANGELGFFIFSNSEPNPYRVKLRPPCFYALNAFSSMVQGSLIADSILNLGSLNIIAGELDR</sequence>
<evidence type="ECO:0000256" key="11">
    <source>
        <dbReference type="ARBA" id="ARBA00038617"/>
    </source>
</evidence>
<dbReference type="InterPro" id="IPR022885">
    <property type="entry name" value="NDH1_su_D/H"/>
</dbReference>
<comment type="subunit">
    <text evidence="11 13">NDH-1 is composed of 13 different subunits. Subunits NuoB, CD, E, F, and G constitute the peripheral sector of the complex.</text>
</comment>
<dbReference type="InterPro" id="IPR037232">
    <property type="entry name" value="NADH_quin_OxRdtase_su_C/D-like"/>
</dbReference>
<keyword evidence="5 13" id="KW-0997">Cell inner membrane</keyword>
<keyword evidence="8 13" id="KW-0520">NAD</keyword>
<dbReference type="EC" id="7.1.1.-" evidence="13"/>
<dbReference type="PANTHER" id="PTHR11993:SF10">
    <property type="entry name" value="NADH DEHYDROGENASE [UBIQUINONE] IRON-SULFUR PROTEIN 2, MITOCHONDRIAL"/>
    <property type="match status" value="1"/>
</dbReference>
<evidence type="ECO:0000313" key="17">
    <source>
        <dbReference type="Proteomes" id="UP000535509"/>
    </source>
</evidence>
<accession>A0A5L4LHA6</accession>
<comment type="subcellular location">
    <subcellularLocation>
        <location evidence="1 13">Cell inner membrane</location>
        <topology evidence="1 13">Peripheral membrane protein</topology>
    </subcellularLocation>
</comment>
<proteinExistence type="inferred from homology"/>
<organism evidence="16 17">
    <name type="scientific">Campylobacter fetus</name>
    <dbReference type="NCBI Taxonomy" id="196"/>
    <lineage>
        <taxon>Bacteria</taxon>
        <taxon>Pseudomonadati</taxon>
        <taxon>Campylobacterota</taxon>
        <taxon>Epsilonproteobacteria</taxon>
        <taxon>Campylobacterales</taxon>
        <taxon>Campylobacteraceae</taxon>
        <taxon>Campylobacter</taxon>
    </lineage>
</organism>
<dbReference type="GO" id="GO:0050136">
    <property type="term" value="F:NADH dehydrogenase (quinone) (non-electrogenic) activity"/>
    <property type="evidence" value="ECO:0007669"/>
    <property type="project" value="UniProtKB-UniRule"/>
</dbReference>
<evidence type="ECO:0000313" key="16">
    <source>
        <dbReference type="EMBL" id="EAI8859196.1"/>
    </source>
</evidence>
<evidence type="ECO:0000256" key="3">
    <source>
        <dbReference type="ARBA" id="ARBA00022448"/>
    </source>
</evidence>
<keyword evidence="9 13" id="KW-0472">Membrane</keyword>
<comment type="similarity">
    <text evidence="2 13">In the C-terminal section; belongs to the complex I 49 kDa subunit family.</text>
</comment>
<evidence type="ECO:0000256" key="12">
    <source>
        <dbReference type="ARBA" id="ARBA00047712"/>
    </source>
</evidence>
<feature type="domain" description="NADH-quinone oxidoreductase subunit D" evidence="15">
    <location>
        <begin position="291"/>
        <end position="561"/>
    </location>
</feature>
<dbReference type="SUPFAM" id="SSF143243">
    <property type="entry name" value="Nqo5-like"/>
    <property type="match status" value="1"/>
</dbReference>
<keyword evidence="3 13" id="KW-0813">Transport</keyword>
<dbReference type="OMA" id="YIHRAFE"/>
<gene>
    <name evidence="13" type="primary">nuoC</name>
    <name evidence="16" type="ORF">CX802_04990</name>
</gene>
<evidence type="ECO:0000256" key="7">
    <source>
        <dbReference type="ARBA" id="ARBA00022967"/>
    </source>
</evidence>
<evidence type="ECO:0000259" key="14">
    <source>
        <dbReference type="Pfam" id="PF00329"/>
    </source>
</evidence>
<dbReference type="HAMAP" id="MF_01358">
    <property type="entry name" value="NDH1_NuoD"/>
    <property type="match status" value="1"/>
</dbReference>
<keyword evidence="7 13" id="KW-1278">Translocase</keyword>
<dbReference type="AlphaFoldDB" id="A0A5L4LHA6"/>
<evidence type="ECO:0000256" key="2">
    <source>
        <dbReference type="ARBA" id="ARBA00010019"/>
    </source>
</evidence>
<name>A0A5L4LHA6_CAMFE</name>
<feature type="domain" description="NADH:ubiquinone oxidoreductase 30kDa subunit" evidence="14">
    <location>
        <begin position="23"/>
        <end position="144"/>
    </location>
</feature>
<dbReference type="InterPro" id="IPR026662">
    <property type="entry name" value="NDH-1_subunit_CD"/>
</dbReference>
<dbReference type="InterPro" id="IPR029014">
    <property type="entry name" value="NiFe-Hase_large"/>
</dbReference>
<comment type="catalytic activity">
    <reaction evidence="12 13">
        <text>a quinone + NADH + 5 H(+)(in) = a quinol + NAD(+) + 4 H(+)(out)</text>
        <dbReference type="Rhea" id="RHEA:57888"/>
        <dbReference type="ChEBI" id="CHEBI:15378"/>
        <dbReference type="ChEBI" id="CHEBI:24646"/>
        <dbReference type="ChEBI" id="CHEBI:57540"/>
        <dbReference type="ChEBI" id="CHEBI:57945"/>
        <dbReference type="ChEBI" id="CHEBI:132124"/>
    </reaction>
</comment>
<dbReference type="SUPFAM" id="SSF56762">
    <property type="entry name" value="HydB/Nqo4-like"/>
    <property type="match status" value="1"/>
</dbReference>
<dbReference type="GeneID" id="61064004"/>
<evidence type="ECO:0000256" key="6">
    <source>
        <dbReference type="ARBA" id="ARBA00022719"/>
    </source>
</evidence>
<dbReference type="HAMAP" id="MF_01397">
    <property type="entry name" value="NDH1_NuoCD_2"/>
    <property type="match status" value="1"/>
</dbReference>
<dbReference type="Proteomes" id="UP000535509">
    <property type="component" value="Unassembled WGS sequence"/>
</dbReference>
<comment type="function">
    <text evidence="13">NDH-1 shuttles electrons from NADH, via FMN and iron-sulfur (Fe-S) centers, to quinones in the respiratory chain. The immediate electron acceptor for the enzyme in this species is believed to be ubiquinone. Couples the redox reaction to proton translocation (for every two electrons transferred, four hydrogen ions are translocated across the cytoplasmic membrane), and thus conserves the redox energy in a proton gradient.</text>
</comment>
<dbReference type="EMBL" id="AABTCC010000012">
    <property type="protein sequence ID" value="EAI8859196.1"/>
    <property type="molecule type" value="Genomic_DNA"/>
</dbReference>
<dbReference type="NCBIfam" id="NF004739">
    <property type="entry name" value="PRK06075.1"/>
    <property type="match status" value="1"/>
</dbReference>
<dbReference type="Pfam" id="PF00346">
    <property type="entry name" value="Complex1_49kDa"/>
    <property type="match status" value="1"/>
</dbReference>
<dbReference type="RefSeq" id="WP_002848154.1">
    <property type="nucleotide sequence ID" value="NZ_AACCWR020000035.1"/>
</dbReference>
<dbReference type="Gene3D" id="3.30.460.80">
    <property type="entry name" value="NADH:ubiquinone oxidoreductase, 30kDa subunit"/>
    <property type="match status" value="1"/>
</dbReference>
<dbReference type="InterPro" id="IPR001268">
    <property type="entry name" value="NADH_UbQ_OxRdtase_30kDa_su"/>
</dbReference>
<evidence type="ECO:0000256" key="1">
    <source>
        <dbReference type="ARBA" id="ARBA00004417"/>
    </source>
</evidence>
<feature type="region of interest" description="NADH dehydrogenase I subunit C" evidence="13">
    <location>
        <begin position="1"/>
        <end position="152"/>
    </location>
</feature>
<evidence type="ECO:0000259" key="15">
    <source>
        <dbReference type="Pfam" id="PF00346"/>
    </source>
</evidence>
<dbReference type="GO" id="GO:0051287">
    <property type="term" value="F:NAD binding"/>
    <property type="evidence" value="ECO:0007669"/>
    <property type="project" value="InterPro"/>
</dbReference>
<dbReference type="SMR" id="A0A5L4LHA6"/>
<evidence type="ECO:0000256" key="4">
    <source>
        <dbReference type="ARBA" id="ARBA00022475"/>
    </source>
</evidence>
<comment type="similarity">
    <text evidence="13">In the N-terminal section; belongs to the complex I 30 kDa subunit family.</text>
</comment>
<keyword evidence="10 13" id="KW-0511">Multifunctional enzyme</keyword>
<keyword evidence="16" id="KW-0560">Oxidoreductase</keyword>
<evidence type="ECO:0000256" key="13">
    <source>
        <dbReference type="HAMAP-Rule" id="MF_01397"/>
    </source>
</evidence>
<dbReference type="GO" id="GO:0005886">
    <property type="term" value="C:plasma membrane"/>
    <property type="evidence" value="ECO:0007669"/>
    <property type="project" value="UniProtKB-SubCell"/>
</dbReference>
<keyword evidence="6 13" id="KW-0874">Quinone</keyword>
<dbReference type="Gene3D" id="1.10.645.10">
    <property type="entry name" value="Cytochrome-c3 Hydrogenase, chain B"/>
    <property type="match status" value="1"/>
</dbReference>
<keyword evidence="13" id="KW-0963">Cytoplasm</keyword>